<dbReference type="KEGG" id="nano:G5V58_03695"/>
<evidence type="ECO:0000256" key="2">
    <source>
        <dbReference type="ARBA" id="ARBA00022448"/>
    </source>
</evidence>
<accession>A0A6G6WA15</accession>
<dbReference type="CDD" id="cd03257">
    <property type="entry name" value="ABC_NikE_OppD_transporters"/>
    <property type="match status" value="2"/>
</dbReference>
<protein>
    <submittedName>
        <fullName evidence="6">Dipeptide ABC transporter ATP-binding protein</fullName>
    </submittedName>
</protein>
<dbReference type="PROSITE" id="PS50893">
    <property type="entry name" value="ABC_TRANSPORTER_2"/>
    <property type="match status" value="2"/>
</dbReference>
<evidence type="ECO:0000256" key="3">
    <source>
        <dbReference type="ARBA" id="ARBA00022741"/>
    </source>
</evidence>
<organism evidence="6 7">
    <name type="scientific">Nocardioides anomalus</name>
    <dbReference type="NCBI Taxonomy" id="2712223"/>
    <lineage>
        <taxon>Bacteria</taxon>
        <taxon>Bacillati</taxon>
        <taxon>Actinomycetota</taxon>
        <taxon>Actinomycetes</taxon>
        <taxon>Propionibacteriales</taxon>
        <taxon>Nocardioidaceae</taxon>
        <taxon>Nocardioides</taxon>
    </lineage>
</organism>
<dbReference type="PANTHER" id="PTHR43776:SF7">
    <property type="entry name" value="D,D-DIPEPTIDE TRANSPORT ATP-BINDING PROTEIN DDPF-RELATED"/>
    <property type="match status" value="1"/>
</dbReference>
<dbReference type="InterPro" id="IPR003439">
    <property type="entry name" value="ABC_transporter-like_ATP-bd"/>
</dbReference>
<dbReference type="RefSeq" id="WP_165228871.1">
    <property type="nucleotide sequence ID" value="NZ_CP049257.1"/>
</dbReference>
<keyword evidence="7" id="KW-1185">Reference proteome</keyword>
<dbReference type="AlphaFoldDB" id="A0A6G6WA15"/>
<dbReference type="EMBL" id="CP049257">
    <property type="protein sequence ID" value="QIG41997.1"/>
    <property type="molecule type" value="Genomic_DNA"/>
</dbReference>
<comment type="similarity">
    <text evidence="1">Belongs to the ABC transporter superfamily.</text>
</comment>
<keyword evidence="4 6" id="KW-0067">ATP-binding</keyword>
<dbReference type="InterPro" id="IPR003593">
    <property type="entry name" value="AAA+_ATPase"/>
</dbReference>
<dbReference type="GO" id="GO:0055085">
    <property type="term" value="P:transmembrane transport"/>
    <property type="evidence" value="ECO:0007669"/>
    <property type="project" value="UniProtKB-ARBA"/>
</dbReference>
<sequence length="677" mass="73810">MALIDVRDLRVRFTTEDGEVEAVRGLDFSVEPGETFGIVGESGSGKSVSTQALVRLLPGAVVTGEAQFEGRDLIAMSDAELRRVRGARIGMVFQDPLSSLHPHFKVGRQIAEAIRVHQKVPERQARATAVELLARVGLGQPDQRAEEYPHQFSGGMRQRAMLAMAVALRPALIIADEPTTALDVTVQAQILELLRELQADFGTSIIMITHDLGVIAGMADRVMTMYAGRMVETATRRDLYHAAHHPYTRGLLESIPSSKAAGERLYAIPGQPPSLLAAETGCVFRPRCGRATDVCATPPPLRRLEREHLSLCWLPEDDVRSAVDRSPSEVRPVPVAQERVDHGDDVVLRLSGVTKHFPVRGAWFGRGREQVHAVDGVDLEVRRGETLGVVGESGCGKSTLARLMTALIPVTSGTVELEGRDLTRLDAKQLRALRRDVQMVFQDPYGSLNPRRRVGAIIGEPLAIHGLAGTRREATAKVQELMELVGLNPEHYNRFPNEFSGGQRQRIGIARALATRPRVVVCDEPVSALDVSVQAQIINLLEDLQDELGLTYVFIGHDLSVVRHISDRTAVMYLGKIVEAGETEALFAAPRHHYTKALLSAAPVADPDLADAGALRPLAGEVPSPVHPPPGCRFHPRCARAEDTCRTQIPVLERRDGDPVAVACHFPLTELVGEGAR</sequence>
<feature type="domain" description="ABC transporter" evidence="5">
    <location>
        <begin position="348"/>
        <end position="599"/>
    </location>
</feature>
<dbReference type="InterPro" id="IPR017871">
    <property type="entry name" value="ABC_transporter-like_CS"/>
</dbReference>
<evidence type="ECO:0000256" key="1">
    <source>
        <dbReference type="ARBA" id="ARBA00005417"/>
    </source>
</evidence>
<dbReference type="FunFam" id="3.40.50.300:FF:000016">
    <property type="entry name" value="Oligopeptide ABC transporter ATP-binding component"/>
    <property type="match status" value="2"/>
</dbReference>
<feature type="domain" description="ABC transporter" evidence="5">
    <location>
        <begin position="6"/>
        <end position="252"/>
    </location>
</feature>
<dbReference type="InterPro" id="IPR013563">
    <property type="entry name" value="Oligopep_ABC_C"/>
</dbReference>
<dbReference type="GO" id="GO:0016887">
    <property type="term" value="F:ATP hydrolysis activity"/>
    <property type="evidence" value="ECO:0007669"/>
    <property type="project" value="InterPro"/>
</dbReference>
<keyword evidence="2" id="KW-0813">Transport</keyword>
<gene>
    <name evidence="6" type="ORF">G5V58_03695</name>
</gene>
<evidence type="ECO:0000256" key="4">
    <source>
        <dbReference type="ARBA" id="ARBA00022840"/>
    </source>
</evidence>
<proteinExistence type="inferred from homology"/>
<dbReference type="SUPFAM" id="SSF52540">
    <property type="entry name" value="P-loop containing nucleoside triphosphate hydrolases"/>
    <property type="match status" value="2"/>
</dbReference>
<dbReference type="NCBIfam" id="NF007739">
    <property type="entry name" value="PRK10419.1"/>
    <property type="match status" value="2"/>
</dbReference>
<dbReference type="InterPro" id="IPR050319">
    <property type="entry name" value="ABC_transp_ATP-bind"/>
</dbReference>
<dbReference type="Gene3D" id="3.40.50.300">
    <property type="entry name" value="P-loop containing nucleotide triphosphate hydrolases"/>
    <property type="match status" value="2"/>
</dbReference>
<keyword evidence="3" id="KW-0547">Nucleotide-binding</keyword>
<dbReference type="Proteomes" id="UP000502996">
    <property type="component" value="Chromosome"/>
</dbReference>
<dbReference type="GO" id="GO:0005524">
    <property type="term" value="F:ATP binding"/>
    <property type="evidence" value="ECO:0007669"/>
    <property type="project" value="UniProtKB-KW"/>
</dbReference>
<reference evidence="6 7" key="1">
    <citation type="submission" date="2020-02" db="EMBL/GenBank/DDBJ databases">
        <title>Full genome sequence of Nocardioides sp. R-3366.</title>
        <authorList>
            <person name="Im W.-T."/>
        </authorList>
    </citation>
    <scope>NUCLEOTIDE SEQUENCE [LARGE SCALE GENOMIC DNA]</scope>
    <source>
        <strain evidence="6 7">R-3366</strain>
    </source>
</reference>
<dbReference type="NCBIfam" id="NF008453">
    <property type="entry name" value="PRK11308.1"/>
    <property type="match status" value="2"/>
</dbReference>
<dbReference type="PANTHER" id="PTHR43776">
    <property type="entry name" value="TRANSPORT ATP-BINDING PROTEIN"/>
    <property type="match status" value="1"/>
</dbReference>
<name>A0A6G6WA15_9ACTN</name>
<dbReference type="PROSITE" id="PS00211">
    <property type="entry name" value="ABC_TRANSPORTER_1"/>
    <property type="match status" value="2"/>
</dbReference>
<dbReference type="Pfam" id="PF08352">
    <property type="entry name" value="oligo_HPY"/>
    <property type="match status" value="2"/>
</dbReference>
<dbReference type="InterPro" id="IPR027417">
    <property type="entry name" value="P-loop_NTPase"/>
</dbReference>
<evidence type="ECO:0000313" key="6">
    <source>
        <dbReference type="EMBL" id="QIG41997.1"/>
    </source>
</evidence>
<evidence type="ECO:0000259" key="5">
    <source>
        <dbReference type="PROSITE" id="PS50893"/>
    </source>
</evidence>
<dbReference type="GO" id="GO:0015833">
    <property type="term" value="P:peptide transport"/>
    <property type="evidence" value="ECO:0007669"/>
    <property type="project" value="InterPro"/>
</dbReference>
<dbReference type="Pfam" id="PF00005">
    <property type="entry name" value="ABC_tran"/>
    <property type="match status" value="2"/>
</dbReference>
<evidence type="ECO:0000313" key="7">
    <source>
        <dbReference type="Proteomes" id="UP000502996"/>
    </source>
</evidence>
<dbReference type="NCBIfam" id="TIGR01727">
    <property type="entry name" value="oligo_HPY"/>
    <property type="match status" value="2"/>
</dbReference>
<dbReference type="SMART" id="SM00382">
    <property type="entry name" value="AAA"/>
    <property type="match status" value="2"/>
</dbReference>